<evidence type="ECO:0000259" key="1">
    <source>
        <dbReference type="Pfam" id="PF09359"/>
    </source>
</evidence>
<name>A0ABT7MMF7_9BACL</name>
<protein>
    <submittedName>
        <fullName evidence="2">Polyphosphate polymerase domain-containing protein</fullName>
    </submittedName>
</protein>
<accession>A0ABT7MMF7</accession>
<evidence type="ECO:0000313" key="3">
    <source>
        <dbReference type="Proteomes" id="UP001230807"/>
    </source>
</evidence>
<dbReference type="InterPro" id="IPR018966">
    <property type="entry name" value="VTC_domain"/>
</dbReference>
<dbReference type="RefSeq" id="WP_021066326.1">
    <property type="nucleotide sequence ID" value="NZ_CP183077.1"/>
</dbReference>
<reference evidence="2 3" key="1">
    <citation type="submission" date="2023-06" db="EMBL/GenBank/DDBJ databases">
        <title>Influencing factors and mechanism of Cr(VI) reduction by facultative anaerobic Exiguobacterium sp. PY14.</title>
        <authorList>
            <person name="Zou L."/>
        </authorList>
    </citation>
    <scope>NUCLEOTIDE SEQUENCE [LARGE SCALE GENOMIC DNA]</scope>
    <source>
        <strain evidence="2 3">PY14</strain>
    </source>
</reference>
<keyword evidence="3" id="KW-1185">Reference proteome</keyword>
<feature type="domain" description="VTC" evidence="1">
    <location>
        <begin position="4"/>
        <end position="223"/>
    </location>
</feature>
<dbReference type="Pfam" id="PF09359">
    <property type="entry name" value="VTC"/>
    <property type="match status" value="1"/>
</dbReference>
<comment type="caution">
    <text evidence="2">The sequence shown here is derived from an EMBL/GenBank/DDBJ whole genome shotgun (WGS) entry which is preliminary data.</text>
</comment>
<dbReference type="InterPro" id="IPR042267">
    <property type="entry name" value="VTC_sf"/>
</dbReference>
<organism evidence="2 3">
    <name type="scientific">Exiguobacterium mexicanum</name>
    <dbReference type="NCBI Taxonomy" id="340146"/>
    <lineage>
        <taxon>Bacteria</taxon>
        <taxon>Bacillati</taxon>
        <taxon>Bacillota</taxon>
        <taxon>Bacilli</taxon>
        <taxon>Bacillales</taxon>
        <taxon>Bacillales Family XII. Incertae Sedis</taxon>
        <taxon>Exiguobacterium</taxon>
    </lineage>
</organism>
<dbReference type="Proteomes" id="UP001230807">
    <property type="component" value="Unassembled WGS sequence"/>
</dbReference>
<dbReference type="CDD" id="cd07750">
    <property type="entry name" value="PolyPPase_VTC_like"/>
    <property type="match status" value="1"/>
</dbReference>
<dbReference type="EMBL" id="JASWER010000003">
    <property type="protein sequence ID" value="MDL5376384.1"/>
    <property type="molecule type" value="Genomic_DNA"/>
</dbReference>
<proteinExistence type="predicted"/>
<gene>
    <name evidence="2" type="ORF">QR695_05130</name>
</gene>
<evidence type="ECO:0000313" key="2">
    <source>
        <dbReference type="EMBL" id="MDL5376384.1"/>
    </source>
</evidence>
<dbReference type="Gene3D" id="3.20.100.30">
    <property type="entry name" value="VTC, catalytic tunnel domain"/>
    <property type="match status" value="1"/>
</dbReference>
<sequence>MKRFRHELKYFINEKDYATLRDKISLVLTQDRHSVSRDGYLIRSLYFDNVYDHDLIQKNSGIFRRKKFRIRTYNYSEDVIKLEKKSRQGEYILKSSVPITREEYEQILDWDYDFLLKKTGQLYQEFYYYLTSSQMRPRVIVDYVREAYVGTLGNVRVTFDKELSFVTNSVDLFEKHPVSEEVLDYPKTILEVKYDEFLPEYVRQLLQLESHQRSAISKYVHCRMASIRYHGL</sequence>